<proteinExistence type="predicted"/>
<dbReference type="EMBL" id="NBCO01000042">
    <property type="protein sequence ID" value="ORC84646.1"/>
    <property type="molecule type" value="Genomic_DNA"/>
</dbReference>
<feature type="region of interest" description="Disordered" evidence="1">
    <location>
        <begin position="197"/>
        <end position="222"/>
    </location>
</feature>
<feature type="compositionally biased region" description="Low complexity" evidence="1">
    <location>
        <begin position="351"/>
        <end position="361"/>
    </location>
</feature>
<dbReference type="VEuPathDB" id="TriTrypDB:TM35_000421040"/>
<feature type="region of interest" description="Disordered" evidence="1">
    <location>
        <begin position="565"/>
        <end position="669"/>
    </location>
</feature>
<sequence>MLRLCENVEEALGLSKRWQIPLLIFVHSSLPESATHTDTANESADPALSGLFTAKNHGKKTVNANFNIGSESLAHNGAAQRHAFEVVLQESRLSSVTVVHFMDAASSAHELFIAAVPESSQVVPRLHVFPASQQMLPRNVLHGGTLTPGYISEAVRFVLRMPPLTKVTELMGEFVQHVEEVNTVVRQTTAAAAGSYGSHILPSTRPTARGGDATVSSDTPQTGSVAAAALPAVDRKDLHFIALNGLEKREVIVTSPGMTLRTVWMKVQQALMRRREASDAGVEMRPRSGISFVLRVEPPTTAENTNNEGVVVLSSIEEASKMDIHKLPHNTVVTVVQNDSPAGHTPPPPATTTTTTTQPGGTKSGNPSVQVNEEESSKKSQGAAGVQCEGGVCKVPLPTSTKTVKSERKQEEEEKQQQQQQPVSSPPASTSAMMENEEETRKPTATTTASSSSSVNIRCSLPDGNTHTVAALDPTVATLATDVRPEIAPLVGNASFVMACAYPPHRFTAEEETETLEKIGLRTSCALRVVLTGGASSSTASVPRHVDAASFGLMNLVSSLLGRGTAPRPTAPAPANMNVNANPTGSNTAATRSGGRFRTMAELRAAEEEEENRREARNEQQRRKANRYYGGGSTEYTGKNDDDNEEHNEDKEEEEKGKKEDDKYAKKNA</sequence>
<feature type="compositionally biased region" description="Low complexity" evidence="1">
    <location>
        <begin position="444"/>
        <end position="454"/>
    </location>
</feature>
<dbReference type="RefSeq" id="XP_028878712.1">
    <property type="nucleotide sequence ID" value="XM_029029915.1"/>
</dbReference>
<feature type="compositionally biased region" description="Basic and acidic residues" evidence="1">
    <location>
        <begin position="648"/>
        <end position="669"/>
    </location>
</feature>
<dbReference type="OrthoDB" id="273699at2759"/>
<feature type="compositionally biased region" description="Low complexity" evidence="1">
    <location>
        <begin position="565"/>
        <end position="583"/>
    </location>
</feature>
<dbReference type="AlphaFoldDB" id="A0A1X0NIZ7"/>
<dbReference type="SUPFAM" id="SSF54236">
    <property type="entry name" value="Ubiquitin-like"/>
    <property type="match status" value="1"/>
</dbReference>
<evidence type="ECO:0000313" key="3">
    <source>
        <dbReference type="Proteomes" id="UP000192257"/>
    </source>
</evidence>
<evidence type="ECO:0000313" key="2">
    <source>
        <dbReference type="EMBL" id="ORC84646.1"/>
    </source>
</evidence>
<comment type="caution">
    <text evidence="2">The sequence shown here is derived from an EMBL/GenBank/DDBJ whole genome shotgun (WGS) entry which is preliminary data.</text>
</comment>
<name>A0A1X0NIZ7_9TRYP</name>
<feature type="region of interest" description="Disordered" evidence="1">
    <location>
        <begin position="337"/>
        <end position="456"/>
    </location>
</feature>
<evidence type="ECO:0000256" key="1">
    <source>
        <dbReference type="SAM" id="MobiDB-lite"/>
    </source>
</evidence>
<gene>
    <name evidence="2" type="ORF">TM35_000421040</name>
</gene>
<feature type="compositionally biased region" description="Basic and acidic residues" evidence="1">
    <location>
        <begin position="404"/>
        <end position="416"/>
    </location>
</feature>
<reference evidence="2 3" key="1">
    <citation type="submission" date="2017-03" db="EMBL/GenBank/DDBJ databases">
        <title>An alternative strategy for trypanosome survival in the mammalian bloodstream revealed through genome and transcriptome analysis of the ubiquitous bovine parasite Trypanosoma (Megatrypanum) theileri.</title>
        <authorList>
            <person name="Kelly S."/>
            <person name="Ivens A."/>
            <person name="Mott A."/>
            <person name="O'Neill E."/>
            <person name="Emms D."/>
            <person name="Macleod O."/>
            <person name="Voorheis P."/>
            <person name="Matthews J."/>
            <person name="Matthews K."/>
            <person name="Carrington M."/>
        </authorList>
    </citation>
    <scope>NUCLEOTIDE SEQUENCE [LARGE SCALE GENOMIC DNA]</scope>
    <source>
        <strain evidence="2">Edinburgh</strain>
    </source>
</reference>
<feature type="compositionally biased region" description="Basic and acidic residues" evidence="1">
    <location>
        <begin position="599"/>
        <end position="622"/>
    </location>
</feature>
<accession>A0A1X0NIZ7</accession>
<keyword evidence="3" id="KW-1185">Reference proteome</keyword>
<organism evidence="2 3">
    <name type="scientific">Trypanosoma theileri</name>
    <dbReference type="NCBI Taxonomy" id="67003"/>
    <lineage>
        <taxon>Eukaryota</taxon>
        <taxon>Discoba</taxon>
        <taxon>Euglenozoa</taxon>
        <taxon>Kinetoplastea</taxon>
        <taxon>Metakinetoplastina</taxon>
        <taxon>Trypanosomatida</taxon>
        <taxon>Trypanosomatidae</taxon>
        <taxon>Trypanosoma</taxon>
    </lineage>
</organism>
<dbReference type="Proteomes" id="UP000192257">
    <property type="component" value="Unassembled WGS sequence"/>
</dbReference>
<dbReference type="InterPro" id="IPR029071">
    <property type="entry name" value="Ubiquitin-like_domsf"/>
</dbReference>
<dbReference type="GeneID" id="39989695"/>
<evidence type="ECO:0008006" key="4">
    <source>
        <dbReference type="Google" id="ProtNLM"/>
    </source>
</evidence>
<feature type="compositionally biased region" description="Polar residues" evidence="1">
    <location>
        <begin position="422"/>
        <end position="433"/>
    </location>
</feature>
<dbReference type="Gene3D" id="3.10.20.90">
    <property type="entry name" value="Phosphatidylinositol 3-kinase Catalytic Subunit, Chain A, domain 1"/>
    <property type="match status" value="1"/>
</dbReference>
<protein>
    <recommendedName>
        <fullName evidence="4">UBX domain-containing protein</fullName>
    </recommendedName>
</protein>